<comment type="caution">
    <text evidence="1">The sequence shown here is derived from an EMBL/GenBank/DDBJ whole genome shotgun (WGS) entry which is preliminary data.</text>
</comment>
<keyword evidence="2" id="KW-1185">Reference proteome</keyword>
<organism evidence="1 2">
    <name type="scientific">Hibiscus syriacus</name>
    <name type="common">Rose of Sharon</name>
    <dbReference type="NCBI Taxonomy" id="106335"/>
    <lineage>
        <taxon>Eukaryota</taxon>
        <taxon>Viridiplantae</taxon>
        <taxon>Streptophyta</taxon>
        <taxon>Embryophyta</taxon>
        <taxon>Tracheophyta</taxon>
        <taxon>Spermatophyta</taxon>
        <taxon>Magnoliopsida</taxon>
        <taxon>eudicotyledons</taxon>
        <taxon>Gunneridae</taxon>
        <taxon>Pentapetalae</taxon>
        <taxon>rosids</taxon>
        <taxon>malvids</taxon>
        <taxon>Malvales</taxon>
        <taxon>Malvaceae</taxon>
        <taxon>Malvoideae</taxon>
        <taxon>Hibiscus</taxon>
    </lineage>
</organism>
<dbReference type="AlphaFoldDB" id="A0A6A3D1E5"/>
<reference evidence="1" key="1">
    <citation type="submission" date="2019-09" db="EMBL/GenBank/DDBJ databases">
        <title>Draft genome information of white flower Hibiscus syriacus.</title>
        <authorList>
            <person name="Kim Y.-M."/>
        </authorList>
    </citation>
    <scope>NUCLEOTIDE SEQUENCE [LARGE SCALE GENOMIC DNA]</scope>
    <source>
        <strain evidence="1">YM2019G1</strain>
    </source>
</reference>
<proteinExistence type="predicted"/>
<dbReference type="Proteomes" id="UP000436088">
    <property type="component" value="Unassembled WGS sequence"/>
</dbReference>
<sequence length="310" mass="34153">MCWENFHKIKKISFISNSGSFVVCGKYPKGISLEGSMVLIRSIWEYRWFGSKVDAERDKEKLNGFVLNGFKLSVHFEKSRGLSRVGGHRNADMETRRCGGFIQAESSKEAFLRNLNQEQEQISKMSTVCSVREISFRLHKWGLKSIKVQRIGGKVKASLEEHVEINRDADKNIESSTLNRDDGFNMGSDSVSLQLSAGCLGHSFSSIAGCLAFVREMNNLFAVIGVVGQSVQCCYVPCDRNGVAHCIALDGRGKCCDGANRSGRPLQLMESSLVALLVMLALSLSVMSITNQNFESVIEGAAVAQGYCLL</sequence>
<protein>
    <submittedName>
        <fullName evidence="1">Uncharacterized protein</fullName>
    </submittedName>
</protein>
<evidence type="ECO:0000313" key="2">
    <source>
        <dbReference type="Proteomes" id="UP000436088"/>
    </source>
</evidence>
<gene>
    <name evidence="1" type="ORF">F3Y22_tig00000340pilonHSYRG00621</name>
</gene>
<evidence type="ECO:0000313" key="1">
    <source>
        <dbReference type="EMBL" id="KAE8735553.1"/>
    </source>
</evidence>
<dbReference type="EMBL" id="VEPZ02000032">
    <property type="protein sequence ID" value="KAE8735553.1"/>
    <property type="molecule type" value="Genomic_DNA"/>
</dbReference>
<name>A0A6A3D1E5_HIBSY</name>
<accession>A0A6A3D1E5</accession>